<comment type="similarity">
    <text evidence="2">Belongs to the DcuC/DcuD transporter (TC 2.A.61) family.</text>
</comment>
<dbReference type="GO" id="GO:0015556">
    <property type="term" value="F:C4-dicarboxylate transmembrane transporter activity"/>
    <property type="evidence" value="ECO:0007669"/>
    <property type="project" value="InterPro"/>
</dbReference>
<evidence type="ECO:0000256" key="4">
    <source>
        <dbReference type="ARBA" id="ARBA00022475"/>
    </source>
</evidence>
<keyword evidence="10" id="KW-1185">Reference proteome</keyword>
<dbReference type="Proteomes" id="UP000515860">
    <property type="component" value="Chromosome"/>
</dbReference>
<keyword evidence="4" id="KW-1003">Cell membrane</keyword>
<dbReference type="GO" id="GO:0005886">
    <property type="term" value="C:plasma membrane"/>
    <property type="evidence" value="ECO:0007669"/>
    <property type="project" value="UniProtKB-SubCell"/>
</dbReference>
<proteinExistence type="inferred from homology"/>
<evidence type="ECO:0000256" key="8">
    <source>
        <dbReference type="SAM" id="Phobius"/>
    </source>
</evidence>
<evidence type="ECO:0000256" key="7">
    <source>
        <dbReference type="ARBA" id="ARBA00023136"/>
    </source>
</evidence>
<feature type="transmembrane region" description="Helical" evidence="8">
    <location>
        <begin position="196"/>
        <end position="215"/>
    </location>
</feature>
<keyword evidence="5 8" id="KW-0812">Transmembrane</keyword>
<dbReference type="EMBL" id="CP060635">
    <property type="protein sequence ID" value="QNM09729.1"/>
    <property type="molecule type" value="Genomic_DNA"/>
</dbReference>
<evidence type="ECO:0000256" key="6">
    <source>
        <dbReference type="ARBA" id="ARBA00022989"/>
    </source>
</evidence>
<feature type="transmembrane region" description="Helical" evidence="8">
    <location>
        <begin position="244"/>
        <end position="264"/>
    </location>
</feature>
<dbReference type="PANTHER" id="PTHR42002">
    <property type="entry name" value="ANAEROBIC C4-DICARBOXYLATE TRANSPORTER DCUC-RELATED"/>
    <property type="match status" value="1"/>
</dbReference>
<evidence type="ECO:0000256" key="5">
    <source>
        <dbReference type="ARBA" id="ARBA00022692"/>
    </source>
</evidence>
<dbReference type="PANTHER" id="PTHR42002:SF2">
    <property type="entry name" value="ANAEROBIC C4-DICARBOXYLATE TRANSPORTER DCUC-RELATED"/>
    <property type="match status" value="1"/>
</dbReference>
<dbReference type="AlphaFoldDB" id="A0A7G9GFZ7"/>
<feature type="transmembrane region" description="Helical" evidence="8">
    <location>
        <begin position="29"/>
        <end position="47"/>
    </location>
</feature>
<dbReference type="Pfam" id="PF03606">
    <property type="entry name" value="DcuC"/>
    <property type="match status" value="1"/>
</dbReference>
<feature type="transmembrane region" description="Helical" evidence="8">
    <location>
        <begin position="67"/>
        <end position="90"/>
    </location>
</feature>
<comment type="subcellular location">
    <subcellularLocation>
        <location evidence="1">Cell membrane</location>
        <topology evidence="1">Multi-pass membrane protein</topology>
    </subcellularLocation>
</comment>
<feature type="transmembrane region" description="Helical" evidence="8">
    <location>
        <begin position="136"/>
        <end position="157"/>
    </location>
</feature>
<dbReference type="InterPro" id="IPR004669">
    <property type="entry name" value="C4_dicarb_anaerob_car"/>
</dbReference>
<evidence type="ECO:0000256" key="3">
    <source>
        <dbReference type="ARBA" id="ARBA00022448"/>
    </source>
</evidence>
<evidence type="ECO:0000313" key="10">
    <source>
        <dbReference type="Proteomes" id="UP000515860"/>
    </source>
</evidence>
<evidence type="ECO:0000256" key="1">
    <source>
        <dbReference type="ARBA" id="ARBA00004651"/>
    </source>
</evidence>
<sequence length="453" mass="48260">MDVLLTVAVIVLLAVIVMKKNYPVISLMGIGIAVLLLYSMITGQSVMGDASAGNRFVDVFEFVKDKFLSTFTTHGLVLMPVVGYAAYMNYIGASKLLALQAIRPFRKVKSPYFLILIVVILGGIMRLAIPSQTGLIALLMVTVYPVLLGAGMSKVAAASTCVVASAFDWGPACPTTAMVIQLSETNLDQSELFVNYQLGIFFAGLAVTAVLAFIVNQVLDKKDKFVLGSDAEEVKEEEVKGLPAFYCVLPMLPLIIMIICSKAVLGNVVVTAFGASVMSLFVTLICEFIRHRSVKPALDGTKEMFKGMGNCFCDMITLIAAATVFAGGVQKIGGFQTISGWLVHMQMPGIIMILAICAMAIIMTICIASNVPSSTTFSPFVKSIAQAGGLENQSVLLPLELASGLSRSFSPISAANVFTSKYVNIPALQLIKRNAVPLLGGLLTVIIISVTVI</sequence>
<feature type="transmembrane region" description="Helical" evidence="8">
    <location>
        <begin position="270"/>
        <end position="290"/>
    </location>
</feature>
<dbReference type="NCBIfam" id="TIGR00771">
    <property type="entry name" value="DcuC"/>
    <property type="match status" value="1"/>
</dbReference>
<dbReference type="KEGG" id="whj:H9Q79_05415"/>
<evidence type="ECO:0000256" key="2">
    <source>
        <dbReference type="ARBA" id="ARBA00005275"/>
    </source>
</evidence>
<feature type="transmembrane region" description="Helical" evidence="8">
    <location>
        <begin position="311"/>
        <end position="329"/>
    </location>
</feature>
<reference evidence="9 10" key="1">
    <citation type="submission" date="2020-08" db="EMBL/GenBank/DDBJ databases">
        <authorList>
            <person name="Liu C."/>
            <person name="Sun Q."/>
        </authorList>
    </citation>
    <scope>NUCLEOTIDE SEQUENCE [LARGE SCALE GENOMIC DNA]</scope>
    <source>
        <strain evidence="9 10">NSJ-29</strain>
    </source>
</reference>
<feature type="transmembrane region" description="Helical" evidence="8">
    <location>
        <begin position="110"/>
        <end position="129"/>
    </location>
</feature>
<name>A0A7G9GFZ7_9FIRM</name>
<keyword evidence="7 8" id="KW-0472">Membrane</keyword>
<dbReference type="NCBIfam" id="NF037994">
    <property type="entry name" value="DcuC_1"/>
    <property type="match status" value="1"/>
</dbReference>
<accession>A0A7G9GFZ7</accession>
<feature type="transmembrane region" description="Helical" evidence="8">
    <location>
        <begin position="435"/>
        <end position="452"/>
    </location>
</feature>
<dbReference type="InterPro" id="IPR018385">
    <property type="entry name" value="C4_dicarb_anaerob_car-like"/>
</dbReference>
<dbReference type="RefSeq" id="WP_249329356.1">
    <property type="nucleotide sequence ID" value="NZ_CP060635.1"/>
</dbReference>
<evidence type="ECO:0000313" key="9">
    <source>
        <dbReference type="EMBL" id="QNM09729.1"/>
    </source>
</evidence>
<feature type="transmembrane region" description="Helical" evidence="8">
    <location>
        <begin position="349"/>
        <end position="368"/>
    </location>
</feature>
<protein>
    <submittedName>
        <fullName evidence="9">C4-dicarboxylate transporter DcuC</fullName>
    </submittedName>
</protein>
<keyword evidence="6 8" id="KW-1133">Transmembrane helix</keyword>
<keyword evidence="3" id="KW-0813">Transport</keyword>
<gene>
    <name evidence="9" type="primary">dcuC</name>
    <name evidence="9" type="ORF">H9Q79_05415</name>
</gene>
<organism evidence="9 10">
    <name type="scientific">Wansuia hejianensis</name>
    <dbReference type="NCBI Taxonomy" id="2763667"/>
    <lineage>
        <taxon>Bacteria</taxon>
        <taxon>Bacillati</taxon>
        <taxon>Bacillota</taxon>
        <taxon>Clostridia</taxon>
        <taxon>Lachnospirales</taxon>
        <taxon>Lachnospiraceae</taxon>
        <taxon>Wansuia</taxon>
    </lineage>
</organism>